<keyword evidence="6" id="KW-1185">Reference proteome</keyword>
<feature type="compositionally biased region" description="Basic and acidic residues" evidence="2">
    <location>
        <begin position="47"/>
        <end position="58"/>
    </location>
</feature>
<comment type="caution">
    <text evidence="1">Lacks conserved residue(s) required for the propagation of feature annotation.</text>
</comment>
<feature type="transmembrane region" description="Helical" evidence="3">
    <location>
        <begin position="277"/>
        <end position="295"/>
    </location>
</feature>
<dbReference type="EMBL" id="CAKOGP040000336">
    <property type="protein sequence ID" value="CAJ1934569.1"/>
    <property type="molecule type" value="Genomic_DNA"/>
</dbReference>
<sequence>MTTSKEDFSNEDNNVEGDTRNNNIRLLQATDEQAGLNNSIRRRQRSTTHDPESAVDTDKQIVHASALDDSDDEEEEKQDKRFAKETMTENVFSLIYISPVDSSAFWLGIFVSLFQIVMPSLALLDLIIFSDDKNPLQVPNSVSLQVRIIGAMALILAVSQYWDFMEAVDRIGHGPPPRSSPYTPVGATDWKFYLAYTMQFIMGTLFIITIFTLVVQSTTVVGMFLNFAALEFITHVDDVAFALGKRGYFTDSIKVACEEVEGMVFLRKKGGRISRRFQILIITGSVLGMFGLIMLQEEKGQFDCRRIEVQFGDGFITLLQVFSGIYTYQRDFYDGRPVYMDERRRAVFRYCANGDGGIFSFAESGYWVFNVRPDENSPIEEMCTNYMARSPDTKGYDILEQPGNRWLAKHRLTDSVEYLTDYFNIICADCDASTCNGECVNDECLCLESGRFGTHCQFTEPPCVETDYDRRTSPFSGAGSTYSSDYYLMRNSGNEIAFSYNRPIYSYVIGDDEVDILMNLGRRYFMFYLTPSMIDGVQDAYQDGALLADYLEQVHPYYDWIEPEFVYGQNGTTPFHRAVFVSDPIDIGTATDNISPLGLSWARVNRLELNSENYFDIFLRGGSIDTVLLCATCSKNAPCLNNGMCNANSNFCECSFGTTGRLCEKDCYEVPDSKYCPRCFADYTFDSRCELECYSNPRASDCPDCRNNPEAPGCVDCFQNFTAPGCKGERRF</sequence>
<dbReference type="InterPro" id="IPR000742">
    <property type="entry name" value="EGF"/>
</dbReference>
<evidence type="ECO:0000313" key="6">
    <source>
        <dbReference type="Proteomes" id="UP001295423"/>
    </source>
</evidence>
<feature type="disulfide bond" evidence="1">
    <location>
        <begin position="654"/>
        <end position="663"/>
    </location>
</feature>
<feature type="region of interest" description="Disordered" evidence="2">
    <location>
        <begin position="1"/>
        <end position="58"/>
    </location>
</feature>
<dbReference type="Proteomes" id="UP001295423">
    <property type="component" value="Unassembled WGS sequence"/>
</dbReference>
<evidence type="ECO:0000259" key="4">
    <source>
        <dbReference type="PROSITE" id="PS50026"/>
    </source>
</evidence>
<dbReference type="PROSITE" id="PS50026">
    <property type="entry name" value="EGF_3"/>
    <property type="match status" value="1"/>
</dbReference>
<evidence type="ECO:0000256" key="1">
    <source>
        <dbReference type="PROSITE-ProRule" id="PRU00076"/>
    </source>
</evidence>
<feature type="domain" description="EGF-like" evidence="4">
    <location>
        <begin position="631"/>
        <end position="664"/>
    </location>
</feature>
<organism evidence="5 6">
    <name type="scientific">Cylindrotheca closterium</name>
    <dbReference type="NCBI Taxonomy" id="2856"/>
    <lineage>
        <taxon>Eukaryota</taxon>
        <taxon>Sar</taxon>
        <taxon>Stramenopiles</taxon>
        <taxon>Ochrophyta</taxon>
        <taxon>Bacillariophyta</taxon>
        <taxon>Bacillariophyceae</taxon>
        <taxon>Bacillariophycidae</taxon>
        <taxon>Bacillariales</taxon>
        <taxon>Bacillariaceae</taxon>
        <taxon>Cylindrotheca</taxon>
    </lineage>
</organism>
<evidence type="ECO:0000256" key="2">
    <source>
        <dbReference type="SAM" id="MobiDB-lite"/>
    </source>
</evidence>
<dbReference type="PROSITE" id="PS00022">
    <property type="entry name" value="EGF_1"/>
    <property type="match status" value="1"/>
</dbReference>
<feature type="transmembrane region" description="Helical" evidence="3">
    <location>
        <begin position="104"/>
        <end position="129"/>
    </location>
</feature>
<evidence type="ECO:0000313" key="5">
    <source>
        <dbReference type="EMBL" id="CAJ1934569.1"/>
    </source>
</evidence>
<keyword evidence="3" id="KW-1133">Transmembrane helix</keyword>
<keyword evidence="3" id="KW-0812">Transmembrane</keyword>
<name>A0AAD2CH46_9STRA</name>
<proteinExistence type="predicted"/>
<keyword evidence="3" id="KW-0472">Membrane</keyword>
<keyword evidence="1" id="KW-0245">EGF-like domain</keyword>
<keyword evidence="1" id="KW-1015">Disulfide bond</keyword>
<reference evidence="5" key="1">
    <citation type="submission" date="2023-08" db="EMBL/GenBank/DDBJ databases">
        <authorList>
            <person name="Audoor S."/>
            <person name="Bilcke G."/>
        </authorList>
    </citation>
    <scope>NUCLEOTIDE SEQUENCE</scope>
</reference>
<gene>
    <name evidence="5" type="ORF">CYCCA115_LOCUS3911</name>
</gene>
<feature type="transmembrane region" description="Helical" evidence="3">
    <location>
        <begin position="193"/>
        <end position="215"/>
    </location>
</feature>
<dbReference type="AlphaFoldDB" id="A0AAD2CH46"/>
<accession>A0AAD2CH46</accession>
<evidence type="ECO:0000256" key="3">
    <source>
        <dbReference type="SAM" id="Phobius"/>
    </source>
</evidence>
<comment type="caution">
    <text evidence="5">The sequence shown here is derived from an EMBL/GenBank/DDBJ whole genome shotgun (WGS) entry which is preliminary data.</text>
</comment>
<protein>
    <recommendedName>
        <fullName evidence="4">EGF-like domain-containing protein</fullName>
    </recommendedName>
</protein>